<dbReference type="PANTHER" id="PTHR23362:SF8">
    <property type="entry name" value="SPK DOMAIN-CONTAINING PROTEIN"/>
    <property type="match status" value="1"/>
</dbReference>
<name>G0P3H2_CAEBE</name>
<organism evidence="3">
    <name type="scientific">Caenorhabditis brenneri</name>
    <name type="common">Nematode worm</name>
    <dbReference type="NCBI Taxonomy" id="135651"/>
    <lineage>
        <taxon>Eukaryota</taxon>
        <taxon>Metazoa</taxon>
        <taxon>Ecdysozoa</taxon>
        <taxon>Nematoda</taxon>
        <taxon>Chromadorea</taxon>
        <taxon>Rhabditida</taxon>
        <taxon>Rhabditina</taxon>
        <taxon>Rhabditomorpha</taxon>
        <taxon>Rhabditoidea</taxon>
        <taxon>Rhabditidae</taxon>
        <taxon>Peloderinae</taxon>
        <taxon>Caenorhabditis</taxon>
    </lineage>
</organism>
<dbReference type="STRING" id="135651.G0P3H2"/>
<dbReference type="InParanoid" id="G0P3H2"/>
<protein>
    <recommendedName>
        <fullName evidence="1">SPK domain-containing protein</fullName>
    </recommendedName>
</protein>
<dbReference type="eggNOG" id="ENOG502TJN5">
    <property type="taxonomic scope" value="Eukaryota"/>
</dbReference>
<evidence type="ECO:0000259" key="1">
    <source>
        <dbReference type="SMART" id="SM00583"/>
    </source>
</evidence>
<gene>
    <name evidence="2" type="ORF">CAEBREN_06181</name>
</gene>
<feature type="domain" description="SPK" evidence="1">
    <location>
        <begin position="7"/>
        <end position="117"/>
    </location>
</feature>
<reference evidence="3" key="1">
    <citation type="submission" date="2011-07" db="EMBL/GenBank/DDBJ databases">
        <authorList>
            <consortium name="Caenorhabditis brenneri Sequencing and Analysis Consortium"/>
            <person name="Wilson R.K."/>
        </authorList>
    </citation>
    <scope>NUCLEOTIDE SEQUENCE [LARGE SCALE GENOMIC DNA]</scope>
    <source>
        <strain evidence="3">PB2801</strain>
    </source>
</reference>
<dbReference type="HOGENOM" id="CLU_1009112_0_0_1"/>
<dbReference type="Pfam" id="PF04435">
    <property type="entry name" value="SPK"/>
    <property type="match status" value="2"/>
</dbReference>
<dbReference type="Proteomes" id="UP000008068">
    <property type="component" value="Unassembled WGS sequence"/>
</dbReference>
<dbReference type="InterPro" id="IPR053315">
    <property type="entry name" value="Peptidase_C14A"/>
</dbReference>
<dbReference type="OMA" id="ETIDDKW"/>
<dbReference type="AlphaFoldDB" id="G0P3H2"/>
<dbReference type="InterPro" id="IPR006570">
    <property type="entry name" value="SPK_dom"/>
</dbReference>
<evidence type="ECO:0000313" key="2">
    <source>
        <dbReference type="EMBL" id="EGT43958.1"/>
    </source>
</evidence>
<feature type="domain" description="SPK" evidence="1">
    <location>
        <begin position="139"/>
        <end position="249"/>
    </location>
</feature>
<proteinExistence type="predicted"/>
<evidence type="ECO:0000313" key="3">
    <source>
        <dbReference type="Proteomes" id="UP000008068"/>
    </source>
</evidence>
<keyword evidence="3" id="KW-1185">Reference proteome</keyword>
<sequence length="276" mass="31390">MRPSNSKDPKLMKFLIEKTKDAKSPLNISRLAEEFKKNSGSSKSDECWRKRVQKFRSEIQQMDSIDTEVKVKIVFGLSAPVDRIFLNELQKDALVEVDENNRITKFKANDGSLELEGDHSQPAKKMLETIDDKWKSDPEYIELTKFLIEKTKDANSPLSIRQVAEEFKKTSGSSQSVDCLRKRAKRFRSKIHKMYSIDKETTVKLLFALSASTDKDVLNELQKDALVEVDENNRITKFKANDGSLELEGDHSQPAKSISVEKVASALQTTLAVIEF</sequence>
<dbReference type="OrthoDB" id="5876028at2759"/>
<dbReference type="EMBL" id="GL380043">
    <property type="protein sequence ID" value="EGT43958.1"/>
    <property type="molecule type" value="Genomic_DNA"/>
</dbReference>
<accession>G0P3H2</accession>
<dbReference type="SMART" id="SM00583">
    <property type="entry name" value="SPK"/>
    <property type="match status" value="2"/>
</dbReference>
<dbReference type="PANTHER" id="PTHR23362">
    <property type="entry name" value="L-PLASTIN-RELATED"/>
    <property type="match status" value="1"/>
</dbReference>